<comment type="caution">
    <text evidence="2">The sequence shown here is derived from an EMBL/GenBank/DDBJ whole genome shotgun (WGS) entry which is preliminary data.</text>
</comment>
<organism evidence="2 3">
    <name type="scientific">Aquicella lusitana</name>
    <dbReference type="NCBI Taxonomy" id="254246"/>
    <lineage>
        <taxon>Bacteria</taxon>
        <taxon>Pseudomonadati</taxon>
        <taxon>Pseudomonadota</taxon>
        <taxon>Gammaproteobacteria</taxon>
        <taxon>Legionellales</taxon>
        <taxon>Coxiellaceae</taxon>
        <taxon>Aquicella</taxon>
    </lineage>
</organism>
<name>A0A370GJC8_9COXI</name>
<keyword evidence="1" id="KW-0732">Signal</keyword>
<feature type="signal peptide" evidence="1">
    <location>
        <begin position="1"/>
        <end position="23"/>
    </location>
</feature>
<evidence type="ECO:0000313" key="3">
    <source>
        <dbReference type="Proteomes" id="UP000254720"/>
    </source>
</evidence>
<dbReference type="RefSeq" id="WP_114834306.1">
    <property type="nucleotide sequence ID" value="NZ_LR699115.1"/>
</dbReference>
<dbReference type="EMBL" id="QQAX01000010">
    <property type="protein sequence ID" value="RDI43747.1"/>
    <property type="molecule type" value="Genomic_DNA"/>
</dbReference>
<proteinExistence type="predicted"/>
<dbReference type="AlphaFoldDB" id="A0A370GJC8"/>
<evidence type="ECO:0000313" key="2">
    <source>
        <dbReference type="EMBL" id="RDI43747.1"/>
    </source>
</evidence>
<dbReference type="OrthoDB" id="9972063at2"/>
<keyword evidence="3" id="KW-1185">Reference proteome</keyword>
<evidence type="ECO:0000256" key="1">
    <source>
        <dbReference type="SAM" id="SignalP"/>
    </source>
</evidence>
<gene>
    <name evidence="2" type="ORF">C8D86_11017</name>
</gene>
<accession>A0A370GJC8</accession>
<reference evidence="2 3" key="1">
    <citation type="submission" date="2018-07" db="EMBL/GenBank/DDBJ databases">
        <title>Genomic Encyclopedia of Type Strains, Phase IV (KMG-IV): sequencing the most valuable type-strain genomes for metagenomic binning, comparative biology and taxonomic classification.</title>
        <authorList>
            <person name="Goeker M."/>
        </authorList>
    </citation>
    <scope>NUCLEOTIDE SEQUENCE [LARGE SCALE GENOMIC DNA]</scope>
    <source>
        <strain evidence="2 3">DSM 16500</strain>
    </source>
</reference>
<dbReference type="Proteomes" id="UP000254720">
    <property type="component" value="Unassembled WGS sequence"/>
</dbReference>
<protein>
    <submittedName>
        <fullName evidence="2">Uncharacterized protein</fullName>
    </submittedName>
</protein>
<feature type="chain" id="PRO_5016902290" evidence="1">
    <location>
        <begin position="24"/>
        <end position="130"/>
    </location>
</feature>
<sequence length="130" mass="14369">MPSLKKSALLTAFVLLAYQSAYAAQFYKHIPHNSALTATLSAGDRLIVDYDISEKNSISCTSTQHLFVMDFTYKGHQKSAALPVVLESSHVPEKEHEALADVSGQFSVYMDKNADSKSEYDVSCRYVELG</sequence>